<evidence type="ECO:0000313" key="7">
    <source>
        <dbReference type="Proteomes" id="UP001642540"/>
    </source>
</evidence>
<evidence type="ECO:0000256" key="4">
    <source>
        <dbReference type="ARBA" id="ARBA00023180"/>
    </source>
</evidence>
<dbReference type="Proteomes" id="UP001642540">
    <property type="component" value="Unassembled WGS sequence"/>
</dbReference>
<comment type="similarity">
    <text evidence="1">Belongs to the type-B carboxylesterase/lipase family.</text>
</comment>
<dbReference type="InterPro" id="IPR019819">
    <property type="entry name" value="Carboxylesterase_B_CS"/>
</dbReference>
<keyword evidence="2" id="KW-0719">Serine esterase</keyword>
<dbReference type="InterPro" id="IPR002018">
    <property type="entry name" value="CarbesteraseB"/>
</dbReference>
<evidence type="ECO:0000256" key="1">
    <source>
        <dbReference type="ARBA" id="ARBA00005964"/>
    </source>
</evidence>
<reference evidence="6 7" key="1">
    <citation type="submission" date="2024-08" db="EMBL/GenBank/DDBJ databases">
        <authorList>
            <person name="Cucini C."/>
            <person name="Frati F."/>
        </authorList>
    </citation>
    <scope>NUCLEOTIDE SEQUENCE [LARGE SCALE GENOMIC DNA]</scope>
</reference>
<dbReference type="Gene3D" id="3.40.50.1820">
    <property type="entry name" value="alpha/beta hydrolase"/>
    <property type="match status" value="1"/>
</dbReference>
<gene>
    <name evidence="6" type="ORF">ODALV1_LOCUS4925</name>
</gene>
<protein>
    <recommendedName>
        <fullName evidence="5">Carboxylesterase type B domain-containing protein</fullName>
    </recommendedName>
</protein>
<dbReference type="InterPro" id="IPR029058">
    <property type="entry name" value="AB_hydrolase_fold"/>
</dbReference>
<evidence type="ECO:0000313" key="6">
    <source>
        <dbReference type="EMBL" id="CAL8081477.1"/>
    </source>
</evidence>
<evidence type="ECO:0000256" key="3">
    <source>
        <dbReference type="ARBA" id="ARBA00022801"/>
    </source>
</evidence>
<dbReference type="PROSITE" id="PS00941">
    <property type="entry name" value="CARBOXYLESTERASE_B_2"/>
    <property type="match status" value="1"/>
</dbReference>
<organism evidence="6 7">
    <name type="scientific">Orchesella dallaii</name>
    <dbReference type="NCBI Taxonomy" id="48710"/>
    <lineage>
        <taxon>Eukaryota</taxon>
        <taxon>Metazoa</taxon>
        <taxon>Ecdysozoa</taxon>
        <taxon>Arthropoda</taxon>
        <taxon>Hexapoda</taxon>
        <taxon>Collembola</taxon>
        <taxon>Entomobryomorpha</taxon>
        <taxon>Entomobryoidea</taxon>
        <taxon>Orchesellidae</taxon>
        <taxon>Orchesellinae</taxon>
        <taxon>Orchesella</taxon>
    </lineage>
</organism>
<sequence>MRWFVFAQVAIIGSLFGVGYFHALDGPIVNTTYGAIQGILGLSRNGTIFHKFLGIPYAAAPVDELRFEPPQLPEKWEGIRNGAHTGSECLQIELLFGYVTGHEDCLFLNVFTRNIPTCTPTPDSPCDDKDLLPVMVYIHGGFLHNGGSNLYQPNYFMDEDVVFVTMNYRLAALGFLSTGDDIIRGNMGFKDQTMALRWVNQNIRAFGGDPKRITLFGESCGGMSVHYHMLSPMSKGLVSRYLSQSGIALHFWTLKKDPKRQAYYFGQRLGCLQNDTKELALCLKTVPAADIVETYRGILNPLRDHVLLYKAVVEVVDDENAFITKHPRDILQSGNFTRRPWMTGFNSAEGLFLGATILGNNRLAQMAQNKWNEFAPKLLVYEKNDNASQKIFDHYFGNTSDITTLSNINTYGQMIGDRVFYPEIHQTIMLQSKFSPVYAYQYSYRGLWTTVNLFYGIHGHLPRIIEGGWSALKAGNGKAHDWVNHHMHRTVPNYGTSHSDELAVQFYMPWASNVYEEHQDYPMSVEVVKLWVAYATMTNQTEMVFRNVTWRPVKAAYGTANYLDINMEPRIINITLNETIEFWGSLNLTDIS</sequence>
<dbReference type="SUPFAM" id="SSF53474">
    <property type="entry name" value="alpha/beta-Hydrolases"/>
    <property type="match status" value="1"/>
</dbReference>
<keyword evidence="7" id="KW-1185">Reference proteome</keyword>
<feature type="domain" description="Carboxylesterase type B" evidence="5">
    <location>
        <begin position="26"/>
        <end position="583"/>
    </location>
</feature>
<keyword evidence="4" id="KW-0325">Glycoprotein</keyword>
<proteinExistence type="inferred from homology"/>
<evidence type="ECO:0000259" key="5">
    <source>
        <dbReference type="Pfam" id="PF00135"/>
    </source>
</evidence>
<evidence type="ECO:0000256" key="2">
    <source>
        <dbReference type="ARBA" id="ARBA00022487"/>
    </source>
</evidence>
<comment type="caution">
    <text evidence="6">The sequence shown here is derived from an EMBL/GenBank/DDBJ whole genome shotgun (WGS) entry which is preliminary data.</text>
</comment>
<dbReference type="PANTHER" id="PTHR43142:SF1">
    <property type="entry name" value="CARBOXYLIC ESTER HYDROLASE"/>
    <property type="match status" value="1"/>
</dbReference>
<dbReference type="Pfam" id="PF00135">
    <property type="entry name" value="COesterase"/>
    <property type="match status" value="1"/>
</dbReference>
<accession>A0ABP1PXF1</accession>
<name>A0ABP1PXF1_9HEXA</name>
<dbReference type="PANTHER" id="PTHR43142">
    <property type="entry name" value="CARBOXYLIC ESTER HYDROLASE"/>
    <property type="match status" value="1"/>
</dbReference>
<keyword evidence="3" id="KW-0378">Hydrolase</keyword>
<dbReference type="EMBL" id="CAXLJM020000015">
    <property type="protein sequence ID" value="CAL8081477.1"/>
    <property type="molecule type" value="Genomic_DNA"/>
</dbReference>